<evidence type="ECO:0000313" key="3">
    <source>
        <dbReference type="EMBL" id="MET3601820.1"/>
    </source>
</evidence>
<name>A0ABV2IFV7_9HYPH</name>
<sequence>MNMVLNHRARGIHGVRADGGNAPAVFAELKKTVEEFKAAHEEEVKGLNARFDDVVSKEKVEKINAEISKLQKTLDDINAFQQAMKLNGGNGDGPTPEQREHGQVFDKWFRRGADAGLSELEVKAGLTTQSDPDGGFLVPVETERTIDRVLGVASVIRQLATVMPIGTDTYRKFINMGGAGAGWVGEEEARPETATPTLRELVFAVMEMYADPATTQKMLDDGIIDIAAWLADEVQTTFAELEGAAFVSGSGVKKPRGILSYDTVANADYEWGKLGYSVSGAAGAFASGTGGYDALLNLYYSLKSGYRNNASWVMSDPTMLAIRKFKDADGNLIWRAPDAAAEMATILGKPVYTDDNMPKIEAGAFPIIFGDFRRGYMVLDRQGIRVLRDPFTDKPRIHFYTTKRVGGGVANFEALKLLKVGTS</sequence>
<dbReference type="EMBL" id="JBEPLY010000017">
    <property type="protein sequence ID" value="MET3601820.1"/>
    <property type="molecule type" value="Genomic_DNA"/>
</dbReference>
<evidence type="ECO:0000259" key="2">
    <source>
        <dbReference type="Pfam" id="PF05065"/>
    </source>
</evidence>
<comment type="caution">
    <text evidence="3">The sequence shown here is derived from an EMBL/GenBank/DDBJ whole genome shotgun (WGS) entry which is preliminary data.</text>
</comment>
<reference evidence="3 4" key="1">
    <citation type="submission" date="2024-06" db="EMBL/GenBank/DDBJ databases">
        <title>Genomic Encyclopedia of Type Strains, Phase IV (KMG-IV): sequencing the most valuable type-strain genomes for metagenomic binning, comparative biology and taxonomic classification.</title>
        <authorList>
            <person name="Goeker M."/>
        </authorList>
    </citation>
    <scope>NUCLEOTIDE SEQUENCE [LARGE SCALE GENOMIC DNA]</scope>
    <source>
        <strain evidence="3 4">DSM 28102</strain>
    </source>
</reference>
<evidence type="ECO:0000313" key="4">
    <source>
        <dbReference type="Proteomes" id="UP001549164"/>
    </source>
</evidence>
<comment type="subcellular location">
    <subcellularLocation>
        <location evidence="1">Virion</location>
    </subcellularLocation>
</comment>
<dbReference type="RefSeq" id="WP_354435626.1">
    <property type="nucleotide sequence ID" value="NZ_JBEPLY010000017.1"/>
</dbReference>
<dbReference type="SUPFAM" id="SSF56563">
    <property type="entry name" value="Major capsid protein gp5"/>
    <property type="match status" value="1"/>
</dbReference>
<gene>
    <name evidence="3" type="ORF">ABID12_003783</name>
</gene>
<keyword evidence="4" id="KW-1185">Reference proteome</keyword>
<dbReference type="NCBIfam" id="TIGR01554">
    <property type="entry name" value="major_cap_HK97"/>
    <property type="match status" value="1"/>
</dbReference>
<dbReference type="InterPro" id="IPR054612">
    <property type="entry name" value="Phage_capsid-like_C"/>
</dbReference>
<evidence type="ECO:0000256" key="1">
    <source>
        <dbReference type="ARBA" id="ARBA00004328"/>
    </source>
</evidence>
<protein>
    <submittedName>
        <fullName evidence="3">HK97 family phage major capsid protein</fullName>
    </submittedName>
</protein>
<dbReference type="Gene3D" id="3.30.2320.10">
    <property type="entry name" value="hypothetical protein PF0899 domain"/>
    <property type="match status" value="1"/>
</dbReference>
<accession>A0ABV2IFV7</accession>
<proteinExistence type="predicted"/>
<dbReference type="Pfam" id="PF05065">
    <property type="entry name" value="Phage_capsid"/>
    <property type="match status" value="1"/>
</dbReference>
<organism evidence="3 4">
    <name type="scientific">Martelella mangrovi</name>
    <dbReference type="NCBI Taxonomy" id="1397477"/>
    <lineage>
        <taxon>Bacteria</taxon>
        <taxon>Pseudomonadati</taxon>
        <taxon>Pseudomonadota</taxon>
        <taxon>Alphaproteobacteria</taxon>
        <taxon>Hyphomicrobiales</taxon>
        <taxon>Aurantimonadaceae</taxon>
        <taxon>Martelella</taxon>
    </lineage>
</organism>
<dbReference type="Proteomes" id="UP001549164">
    <property type="component" value="Unassembled WGS sequence"/>
</dbReference>
<feature type="domain" description="Phage capsid-like C-terminal" evidence="2">
    <location>
        <begin position="134"/>
        <end position="419"/>
    </location>
</feature>
<dbReference type="InterPro" id="IPR024455">
    <property type="entry name" value="Phage_capsid"/>
</dbReference>